<evidence type="ECO:0000313" key="2">
    <source>
        <dbReference type="EMBL" id="CAE0709649.1"/>
    </source>
</evidence>
<feature type="region of interest" description="Disordered" evidence="1">
    <location>
        <begin position="27"/>
        <end position="63"/>
    </location>
</feature>
<dbReference type="EMBL" id="HBIX01003107">
    <property type="protein sequence ID" value="CAE0709649.1"/>
    <property type="molecule type" value="Transcribed_RNA"/>
</dbReference>
<sequence length="200" mass="22307">MVAATLGNGRTCSFETSSSYINVNYDTKSETASNETKRNRRKRPLRSSARSSNYTNSMNMSMSSSEFSLDTITEFPYLEDKFSLPCSLFSLDDDNISSTSTVRTTKNSISQHLGIVLNALNVLGIDSDSEEESDDDYSTPSVASFSDDESEDSNIREDEERRILRDSRWGNKECNSSSIALPTRNLNNGDCAPTCPVRRR</sequence>
<feature type="compositionally biased region" description="Acidic residues" evidence="1">
    <location>
        <begin position="128"/>
        <end position="137"/>
    </location>
</feature>
<reference evidence="2" key="1">
    <citation type="submission" date="2021-01" db="EMBL/GenBank/DDBJ databases">
        <authorList>
            <person name="Corre E."/>
            <person name="Pelletier E."/>
            <person name="Niang G."/>
            <person name="Scheremetjew M."/>
            <person name="Finn R."/>
            <person name="Kale V."/>
            <person name="Holt S."/>
            <person name="Cochrane G."/>
            <person name="Meng A."/>
            <person name="Brown T."/>
            <person name="Cohen L."/>
        </authorList>
    </citation>
    <scope>NUCLEOTIDE SEQUENCE</scope>
    <source>
        <strain evidence="2">10249 10 AB</strain>
    </source>
</reference>
<feature type="region of interest" description="Disordered" evidence="1">
    <location>
        <begin position="128"/>
        <end position="161"/>
    </location>
</feature>
<evidence type="ECO:0000256" key="1">
    <source>
        <dbReference type="SAM" id="MobiDB-lite"/>
    </source>
</evidence>
<organism evidence="2">
    <name type="scientific">Pseudo-nitzschia australis</name>
    <dbReference type="NCBI Taxonomy" id="44445"/>
    <lineage>
        <taxon>Eukaryota</taxon>
        <taxon>Sar</taxon>
        <taxon>Stramenopiles</taxon>
        <taxon>Ochrophyta</taxon>
        <taxon>Bacillariophyta</taxon>
        <taxon>Bacillariophyceae</taxon>
        <taxon>Bacillariophycidae</taxon>
        <taxon>Bacillariales</taxon>
        <taxon>Bacillariaceae</taxon>
        <taxon>Pseudo-nitzschia</taxon>
    </lineage>
</organism>
<feature type="compositionally biased region" description="Low complexity" evidence="1">
    <location>
        <begin position="51"/>
        <end position="63"/>
    </location>
</feature>
<dbReference type="AlphaFoldDB" id="A0A7S4ABU3"/>
<proteinExistence type="predicted"/>
<name>A0A7S4ABU3_9STRA</name>
<gene>
    <name evidence="2" type="ORF">PAUS00366_LOCUS2369</name>
</gene>
<accession>A0A7S4ABU3</accession>
<protein>
    <submittedName>
        <fullName evidence="2">Uncharacterized protein</fullName>
    </submittedName>
</protein>